<sequence length="287" mass="30797">MRAFLLVVLVGLVFGSLTAAVWLRPAKAPATAGKPVSHPPSPPGFPATRAALPGPDGGKVAVEIRGELSWALRELGTGAVVGDGTLRNTTESMIKIWLAVDFLASRDSRIPAEDEARVTRMIRVSDDRAAQTLYLRLGGDASIRRMISTCGLHDTLVHPGWWSKTTMSAPDATELGRCVVRGPGVSPQWRDKLLGLMRSVDPATAFGIAEAPALAGRSPAVKNGWTRHGTWWAVNCLAIWDHWVLAVMVHYPDRGDEHRYGAEVCETVAQQLFGRVDPGFAPGPGTG</sequence>
<dbReference type="Gene3D" id="3.40.710.10">
    <property type="entry name" value="DD-peptidase/beta-lactamase superfamily"/>
    <property type="match status" value="1"/>
</dbReference>
<dbReference type="PANTHER" id="PTHR35333:SF3">
    <property type="entry name" value="BETA-LACTAMASE-TYPE TRANSPEPTIDASE FOLD CONTAINING PROTEIN"/>
    <property type="match status" value="1"/>
</dbReference>
<evidence type="ECO:0000313" key="3">
    <source>
        <dbReference type="EMBL" id="VVJ17685.1"/>
    </source>
</evidence>
<organism evidence="3 4">
    <name type="scientific">Amycolatopsis camponoti</name>
    <dbReference type="NCBI Taxonomy" id="2606593"/>
    <lineage>
        <taxon>Bacteria</taxon>
        <taxon>Bacillati</taxon>
        <taxon>Actinomycetota</taxon>
        <taxon>Actinomycetes</taxon>
        <taxon>Pseudonocardiales</taxon>
        <taxon>Pseudonocardiaceae</taxon>
        <taxon>Amycolatopsis</taxon>
    </lineage>
</organism>
<protein>
    <recommendedName>
        <fullName evidence="2">Beta-lactamase class A catalytic domain-containing protein</fullName>
    </recommendedName>
</protein>
<dbReference type="Proteomes" id="UP000399805">
    <property type="component" value="Unassembled WGS sequence"/>
</dbReference>
<dbReference type="EMBL" id="CABVGP010000001">
    <property type="protein sequence ID" value="VVJ17685.1"/>
    <property type="molecule type" value="Genomic_DNA"/>
</dbReference>
<dbReference type="GO" id="GO:0008800">
    <property type="term" value="F:beta-lactamase activity"/>
    <property type="evidence" value="ECO:0007669"/>
    <property type="project" value="InterPro"/>
</dbReference>
<dbReference type="GO" id="GO:0030655">
    <property type="term" value="P:beta-lactam antibiotic catabolic process"/>
    <property type="evidence" value="ECO:0007669"/>
    <property type="project" value="InterPro"/>
</dbReference>
<dbReference type="AlphaFoldDB" id="A0A6I8LPN3"/>
<evidence type="ECO:0000259" key="2">
    <source>
        <dbReference type="Pfam" id="PF13354"/>
    </source>
</evidence>
<name>A0A6I8LPN3_9PSEU</name>
<dbReference type="PANTHER" id="PTHR35333">
    <property type="entry name" value="BETA-LACTAMASE"/>
    <property type="match status" value="1"/>
</dbReference>
<dbReference type="Pfam" id="PF13354">
    <property type="entry name" value="Beta-lactamase2"/>
    <property type="match status" value="1"/>
</dbReference>
<dbReference type="RefSeq" id="WP_155542812.1">
    <property type="nucleotide sequence ID" value="NZ_CABVGP010000001.1"/>
</dbReference>
<dbReference type="InterPro" id="IPR000871">
    <property type="entry name" value="Beta-lactam_class-A"/>
</dbReference>
<evidence type="ECO:0000256" key="1">
    <source>
        <dbReference type="SAM" id="MobiDB-lite"/>
    </source>
</evidence>
<gene>
    <name evidence="3" type="ORF">AA23TX_02706</name>
</gene>
<accession>A0A6I8LPN3</accession>
<dbReference type="GO" id="GO:0046677">
    <property type="term" value="P:response to antibiotic"/>
    <property type="evidence" value="ECO:0007669"/>
    <property type="project" value="InterPro"/>
</dbReference>
<reference evidence="3 4" key="1">
    <citation type="submission" date="2019-09" db="EMBL/GenBank/DDBJ databases">
        <authorList>
            <person name="Leyn A S."/>
        </authorList>
    </citation>
    <scope>NUCLEOTIDE SEQUENCE [LARGE SCALE GENOMIC DNA]</scope>
    <source>
        <strain evidence="3">AA231_1</strain>
    </source>
</reference>
<evidence type="ECO:0000313" key="4">
    <source>
        <dbReference type="Proteomes" id="UP000399805"/>
    </source>
</evidence>
<feature type="domain" description="Beta-lactamase class A catalytic" evidence="2">
    <location>
        <begin position="118"/>
        <end position="200"/>
    </location>
</feature>
<keyword evidence="4" id="KW-1185">Reference proteome</keyword>
<proteinExistence type="predicted"/>
<dbReference type="InterPro" id="IPR012338">
    <property type="entry name" value="Beta-lactam/transpept-like"/>
</dbReference>
<feature type="region of interest" description="Disordered" evidence="1">
    <location>
        <begin position="30"/>
        <end position="49"/>
    </location>
</feature>
<dbReference type="SUPFAM" id="SSF56601">
    <property type="entry name" value="beta-lactamase/transpeptidase-like"/>
    <property type="match status" value="1"/>
</dbReference>
<dbReference type="InterPro" id="IPR045155">
    <property type="entry name" value="Beta-lactam_cat"/>
</dbReference>